<dbReference type="SMART" id="SM00834">
    <property type="entry name" value="CxxC_CXXC_SSSS"/>
    <property type="match status" value="1"/>
</dbReference>
<evidence type="ECO:0000259" key="2">
    <source>
        <dbReference type="SMART" id="SM00834"/>
    </source>
</evidence>
<reference evidence="4" key="1">
    <citation type="submission" date="2005-10" db="EMBL/GenBank/DDBJ databases">
        <title>Complete sequence of Pelobacter carbinolicus DSM 2380.</title>
        <authorList>
            <person name="Copeland A."/>
            <person name="Lucas S."/>
            <person name="Lapidus A."/>
            <person name="Barry K."/>
            <person name="Detter J.C."/>
            <person name="Glavina T."/>
            <person name="Hammon N."/>
            <person name="Israni S."/>
            <person name="Pitluck S."/>
            <person name="Chertkov O."/>
            <person name="Schmutz J."/>
            <person name="Larimer F."/>
            <person name="Land M."/>
            <person name="Kyrpides N."/>
            <person name="Ivanova N."/>
            <person name="Richardson P."/>
        </authorList>
    </citation>
    <scope>NUCLEOTIDE SEQUENCE [LARGE SCALE GENOMIC DNA]</scope>
    <source>
        <strain evidence="4">DSM 2380 / NBRC 103641 / GraBd1</strain>
    </source>
</reference>
<dbReference type="OrthoDB" id="9813321at2"/>
<dbReference type="EMBL" id="CP000142">
    <property type="protein sequence ID" value="ABA89777.1"/>
    <property type="molecule type" value="Genomic_DNA"/>
</dbReference>
<dbReference type="HOGENOM" id="CLU_136025_1_1_7"/>
<organism evidence="3 4">
    <name type="scientific">Syntrophotalea carbinolica (strain DSM 2380 / NBRC 103641 / GraBd1)</name>
    <name type="common">Pelobacter carbinolicus</name>
    <dbReference type="NCBI Taxonomy" id="338963"/>
    <lineage>
        <taxon>Bacteria</taxon>
        <taxon>Pseudomonadati</taxon>
        <taxon>Thermodesulfobacteriota</taxon>
        <taxon>Desulfuromonadia</taxon>
        <taxon>Desulfuromonadales</taxon>
        <taxon>Syntrophotaleaceae</taxon>
        <taxon>Syntrophotalea</taxon>
    </lineage>
</organism>
<feature type="domain" description="Putative regulatory protein FmdB zinc ribbon" evidence="2">
    <location>
        <begin position="1"/>
        <end position="41"/>
    </location>
</feature>
<dbReference type="AlphaFoldDB" id="Q3A1I0"/>
<evidence type="ECO:0000313" key="3">
    <source>
        <dbReference type="EMBL" id="ABA89777.1"/>
    </source>
</evidence>
<dbReference type="PANTHER" id="PTHR34404:SF2">
    <property type="entry name" value="CONSERVED SERINE RICH PROTEIN"/>
    <property type="match status" value="1"/>
</dbReference>
<evidence type="ECO:0000256" key="1">
    <source>
        <dbReference type="SAM" id="MobiDB-lite"/>
    </source>
</evidence>
<dbReference type="eggNOG" id="COG2331">
    <property type="taxonomic scope" value="Bacteria"/>
</dbReference>
<proteinExistence type="predicted"/>
<evidence type="ECO:0000313" key="4">
    <source>
        <dbReference type="Proteomes" id="UP000002534"/>
    </source>
</evidence>
<name>Q3A1I0_SYNC1</name>
<dbReference type="RefSeq" id="WP_011342313.1">
    <property type="nucleotide sequence ID" value="NC_007498.2"/>
</dbReference>
<reference evidence="3 4" key="2">
    <citation type="journal article" date="2012" name="BMC Genomics">
        <title>The genome of Pelobacter carbinolicus reveals surprising metabolic capabilities and physiological features.</title>
        <authorList>
            <person name="Aklujkar M."/>
            <person name="Haveman S.A."/>
            <person name="Didonato R.Jr."/>
            <person name="Chertkov O."/>
            <person name="Han C.S."/>
            <person name="Land M.L."/>
            <person name="Brown P."/>
            <person name="Lovley D.R."/>
        </authorList>
    </citation>
    <scope>NUCLEOTIDE SEQUENCE [LARGE SCALE GENOMIC DNA]</scope>
    <source>
        <strain evidence="4">DSM 2380 / NBRC 103641 / GraBd1</strain>
    </source>
</reference>
<dbReference type="KEGG" id="pca:Pcar_2539"/>
<gene>
    <name evidence="3" type="ordered locus">Pcar_2539</name>
</gene>
<dbReference type="Proteomes" id="UP000002534">
    <property type="component" value="Chromosome"/>
</dbReference>
<protein>
    <submittedName>
        <fullName evidence="3">Regulatory protein, CxxC_CxxC_SSSS domain-containing, putative</fullName>
    </submittedName>
</protein>
<dbReference type="Pfam" id="PF09723">
    <property type="entry name" value="Zn_ribbon_8"/>
    <property type="match status" value="1"/>
</dbReference>
<sequence>MPIYEYQCDACGLIFEARQKFSDEPLSQCQKCGGSVQKLISQSAFTLKGGGWYQQGYSSSSKPAACSSGSPAASCGGCPKAASNG</sequence>
<dbReference type="InterPro" id="IPR013429">
    <property type="entry name" value="Regulatory_FmdB_Zinc_ribbon"/>
</dbReference>
<accession>Q3A1I0</accession>
<keyword evidence="4" id="KW-1185">Reference proteome</keyword>
<feature type="compositionally biased region" description="Low complexity" evidence="1">
    <location>
        <begin position="60"/>
        <end position="79"/>
    </location>
</feature>
<feature type="region of interest" description="Disordered" evidence="1">
    <location>
        <begin position="60"/>
        <end position="85"/>
    </location>
</feature>
<dbReference type="PANTHER" id="PTHR34404">
    <property type="entry name" value="REGULATORY PROTEIN, FMDB FAMILY"/>
    <property type="match status" value="1"/>
</dbReference>
<dbReference type="NCBIfam" id="TIGR02605">
    <property type="entry name" value="CxxC_CxxC_SSSS"/>
    <property type="match status" value="1"/>
</dbReference>